<dbReference type="PANTHER" id="PTHR30441">
    <property type="entry name" value="DUF748 DOMAIN-CONTAINING PROTEIN"/>
    <property type="match status" value="1"/>
</dbReference>
<sequence>MKRLLLALGVLLVLLIGTAFAIPYLFKDEILAKAKTAINANLNAKVDFSDASLSMLSTFPNLGLSMDNFTVEGIDTFAGVKLADVKKMTLVLDFWSVWNGMNPIKIKSVNVDEPVIHVLVTKEGAANYNVAKPSDDTSSTTTDFKIDLEDYRINNGSLVYDDASVGAYVSAKGINHSGSGDLTAMIYDLDTQTKIDSLTVTYGGISYLNNAATSLDAVFQVDQNQSKYTLKENNLVLNVLSLQGDGWVQLPNDDDVVMDLNFKAPQNDFRNLFSIIPGAYLAGYEQVKVDGKFDLNGTVTGTYNALKEQMPGFKVNIGVDNGRVKYPDLPLGISNINAKGSIASPGSDLDQMLIDFSKFNLKIGSNPIDASFVLKTPMSDPNVNAKVKGILNLGELSQAFPMEGLDELRGKITADVVMRARQSQIEKAQYDQVDMRGDARVQNMIYRGAGLPAVNIQDAQMTFSPQFVDLSRFVGKLGKSDIQASGRINNILAYFSPKKTMTGSITARSRFFDANEWMPAEESSSTVSAAALSGSGTTASAEIFDRFDFGIDAEINKLVYDKYELLNTTAKGQISPNRMTITSASTQIKDSDMAVNGSITNVFDYLFKGGNLGGNINLTSRKLDLNQFMTDFTGTPSAAPVAEAPAEEYGVILVPDNIHVNINANVGEVQYTNMTLNNIKGHLEVADKAVELHDVSANTLGGTLGFAGLYDTKNAKKPLYNVRLDMAKMDFQKAFNTFNSFRVLAPIGAFVNGLFNTSLVLKGNLKDNMMPDLATVDAKGFLETFNGVIKGFKPLDAIGKALDIAELKNDIILNTKNWLAIREGGIDVSAFDVKVKDIQMTIAGRHTINQDIDYSVKVKIPRKYLDQNPAGKAAAAGWKQLKQQASKVGIQLQESEFVNVLVNLSGNVNNPKTQFNLLAGDGKTVATDAIKGAVDKELDEQKKKLEDEARKKMAEIENKAKNEVGKATDSLRAATQRELDKKKAELEAQAREKIQKELGGKVADTLGKKAQEKLGGVLDKSKTQQEVDKAKKELEKFNPFKKKPKPADTTGVKNN</sequence>
<gene>
    <name evidence="3" type="ordered locus">Halhy_6088</name>
</gene>
<dbReference type="PANTHER" id="PTHR30441:SF8">
    <property type="entry name" value="DUF748 DOMAIN-CONTAINING PROTEIN"/>
    <property type="match status" value="1"/>
</dbReference>
<reference evidence="3 4" key="1">
    <citation type="journal article" date="2011" name="Stand. Genomic Sci.">
        <title>Complete genome sequence of Haliscomenobacter hydrossis type strain (O).</title>
        <authorList>
            <consortium name="US DOE Joint Genome Institute (JGI-PGF)"/>
            <person name="Daligault H."/>
            <person name="Lapidus A."/>
            <person name="Zeytun A."/>
            <person name="Nolan M."/>
            <person name="Lucas S."/>
            <person name="Del Rio T.G."/>
            <person name="Tice H."/>
            <person name="Cheng J.F."/>
            <person name="Tapia R."/>
            <person name="Han C."/>
            <person name="Goodwin L."/>
            <person name="Pitluck S."/>
            <person name="Liolios K."/>
            <person name="Pagani I."/>
            <person name="Ivanova N."/>
            <person name="Huntemann M."/>
            <person name="Mavromatis K."/>
            <person name="Mikhailova N."/>
            <person name="Pati A."/>
            <person name="Chen A."/>
            <person name="Palaniappan K."/>
            <person name="Land M."/>
            <person name="Hauser L."/>
            <person name="Brambilla E.M."/>
            <person name="Rohde M."/>
            <person name="Verbarg S."/>
            <person name="Goker M."/>
            <person name="Bristow J."/>
            <person name="Eisen J.A."/>
            <person name="Markowitz V."/>
            <person name="Hugenholtz P."/>
            <person name="Kyrpides N.C."/>
            <person name="Klenk H.P."/>
            <person name="Woyke T."/>
        </authorList>
    </citation>
    <scope>NUCLEOTIDE SEQUENCE [LARGE SCALE GENOMIC DNA]</scope>
    <source>
        <strain evidence="4">ATCC 27775 / DSM 1100 / LMG 10767 / O</strain>
    </source>
</reference>
<reference key="2">
    <citation type="submission" date="2011-04" db="EMBL/GenBank/DDBJ databases">
        <title>Complete sequence of chromosome of Haliscomenobacter hydrossis DSM 1100.</title>
        <authorList>
            <consortium name="US DOE Joint Genome Institute (JGI-PGF)"/>
            <person name="Lucas S."/>
            <person name="Han J."/>
            <person name="Lapidus A."/>
            <person name="Bruce D."/>
            <person name="Goodwin L."/>
            <person name="Pitluck S."/>
            <person name="Peters L."/>
            <person name="Kyrpides N."/>
            <person name="Mavromatis K."/>
            <person name="Ivanova N."/>
            <person name="Ovchinnikova G."/>
            <person name="Pagani I."/>
            <person name="Daligault H."/>
            <person name="Detter J.C."/>
            <person name="Han C."/>
            <person name="Land M."/>
            <person name="Hauser L."/>
            <person name="Markowitz V."/>
            <person name="Cheng J.-F."/>
            <person name="Hugenholtz P."/>
            <person name="Woyke T."/>
            <person name="Wu D."/>
            <person name="Verbarg S."/>
            <person name="Frueling A."/>
            <person name="Brambilla E."/>
            <person name="Klenk H.-P."/>
            <person name="Eisen J.A."/>
        </authorList>
    </citation>
    <scope>NUCLEOTIDE SEQUENCE</scope>
    <source>
        <strain>DSM 1100</strain>
    </source>
</reference>
<dbReference type="GO" id="GO:0005886">
    <property type="term" value="C:plasma membrane"/>
    <property type="evidence" value="ECO:0007669"/>
    <property type="project" value="TreeGrafter"/>
</dbReference>
<dbReference type="AlphaFoldDB" id="F4L2J2"/>
<feature type="coiled-coil region" evidence="1">
    <location>
        <begin position="931"/>
        <end position="996"/>
    </location>
</feature>
<dbReference type="Proteomes" id="UP000008461">
    <property type="component" value="Chromosome"/>
</dbReference>
<accession>F4L2J2</accession>
<dbReference type="InterPro" id="IPR052894">
    <property type="entry name" value="AsmA-related"/>
</dbReference>
<evidence type="ECO:0000313" key="4">
    <source>
        <dbReference type="Proteomes" id="UP000008461"/>
    </source>
</evidence>
<organism evidence="3 4">
    <name type="scientific">Haliscomenobacter hydrossis (strain ATCC 27775 / DSM 1100 / LMG 10767 / O)</name>
    <dbReference type="NCBI Taxonomy" id="760192"/>
    <lineage>
        <taxon>Bacteria</taxon>
        <taxon>Pseudomonadati</taxon>
        <taxon>Bacteroidota</taxon>
        <taxon>Saprospiria</taxon>
        <taxon>Saprospirales</taxon>
        <taxon>Haliscomenobacteraceae</taxon>
        <taxon>Haliscomenobacter</taxon>
    </lineage>
</organism>
<dbReference type="STRING" id="760192.Halhy_6088"/>
<feature type="region of interest" description="Disordered" evidence="2">
    <location>
        <begin position="1011"/>
        <end position="1055"/>
    </location>
</feature>
<name>F4L2J2_HALH1</name>
<dbReference type="GO" id="GO:0090313">
    <property type="term" value="P:regulation of protein targeting to membrane"/>
    <property type="evidence" value="ECO:0007669"/>
    <property type="project" value="TreeGrafter"/>
</dbReference>
<feature type="compositionally biased region" description="Basic and acidic residues" evidence="2">
    <location>
        <begin position="1019"/>
        <end position="1038"/>
    </location>
</feature>
<dbReference type="KEGG" id="hhy:Halhy_6088"/>
<dbReference type="EMBL" id="CP002691">
    <property type="protein sequence ID" value="AEE53910.1"/>
    <property type="molecule type" value="Genomic_DNA"/>
</dbReference>
<keyword evidence="4" id="KW-1185">Reference proteome</keyword>
<evidence type="ECO:0000256" key="2">
    <source>
        <dbReference type="SAM" id="MobiDB-lite"/>
    </source>
</evidence>
<keyword evidence="1" id="KW-0175">Coiled coil</keyword>
<proteinExistence type="predicted"/>
<protein>
    <submittedName>
        <fullName evidence="3">AsmA family protein</fullName>
    </submittedName>
</protein>
<dbReference type="eggNOG" id="COG2911">
    <property type="taxonomic scope" value="Bacteria"/>
</dbReference>
<dbReference type="HOGENOM" id="CLU_011472_0_0_10"/>
<evidence type="ECO:0000256" key="1">
    <source>
        <dbReference type="SAM" id="Coils"/>
    </source>
</evidence>
<evidence type="ECO:0000313" key="3">
    <source>
        <dbReference type="EMBL" id="AEE53910.1"/>
    </source>
</evidence>